<evidence type="ECO:0000313" key="2">
    <source>
        <dbReference type="Proteomes" id="UP000245980"/>
    </source>
</evidence>
<dbReference type="AlphaFoldDB" id="A0A855XKP9"/>
<proteinExistence type="predicted"/>
<reference evidence="1 2" key="1">
    <citation type="journal article" date="2018" name="Front. Microbiol.">
        <title>Comparative Genomics of the Herbivore Gut Symbiont Lactobacillus reuteri Reveals Genetic Diversity and Lifestyle Adaptation.</title>
        <authorList>
            <person name="Zhao J."/>
        </authorList>
    </citation>
    <scope>NUCLEOTIDE SEQUENCE [LARGE SCALE GENOMIC DNA]</scope>
    <source>
        <strain evidence="1 2">LR10</strain>
    </source>
</reference>
<comment type="caution">
    <text evidence="1">The sequence shown here is derived from an EMBL/GenBank/DDBJ whole genome shotgun (WGS) entry which is preliminary data.</text>
</comment>
<accession>A0A855XKP9</accession>
<organism evidence="1 2">
    <name type="scientific">Limosilactobacillus reuteri</name>
    <name type="common">Lactobacillus reuteri</name>
    <dbReference type="NCBI Taxonomy" id="1598"/>
    <lineage>
        <taxon>Bacteria</taxon>
        <taxon>Bacillati</taxon>
        <taxon>Bacillota</taxon>
        <taxon>Bacilli</taxon>
        <taxon>Lactobacillales</taxon>
        <taxon>Lactobacillaceae</taxon>
        <taxon>Limosilactobacillus</taxon>
    </lineage>
</organism>
<sequence length="62" mass="7364">MHHWCIVILIVPNKHIKKIIKKTIKQLFAWLRVLALVARQIVISAVVIRLLSLFYYTTKRKP</sequence>
<dbReference type="EMBL" id="QGHT01000139">
    <property type="protein sequence ID" value="PWT38854.1"/>
    <property type="molecule type" value="Genomic_DNA"/>
</dbReference>
<evidence type="ECO:0000313" key="1">
    <source>
        <dbReference type="EMBL" id="PWT38854.1"/>
    </source>
</evidence>
<name>A0A855XKP9_LIMRT</name>
<gene>
    <name evidence="1" type="ORF">DKZ22_12345</name>
</gene>
<dbReference type="Proteomes" id="UP000245980">
    <property type="component" value="Unassembled WGS sequence"/>
</dbReference>
<protein>
    <submittedName>
        <fullName evidence="1">Uncharacterized protein</fullName>
    </submittedName>
</protein>